<dbReference type="EMBL" id="GHES01015924">
    <property type="protein sequence ID" value="MPA46483.1"/>
    <property type="molecule type" value="Transcribed_RNA"/>
</dbReference>
<evidence type="ECO:0000256" key="1">
    <source>
        <dbReference type="ARBA" id="ARBA00023015"/>
    </source>
</evidence>
<dbReference type="PROSITE" id="PS50985">
    <property type="entry name" value="GRAS"/>
    <property type="match status" value="1"/>
</dbReference>
<feature type="compositionally biased region" description="Low complexity" evidence="4">
    <location>
        <begin position="232"/>
        <end position="244"/>
    </location>
</feature>
<protein>
    <submittedName>
        <fullName evidence="5">Putative scarecrow-like protein 22</fullName>
    </submittedName>
</protein>
<evidence type="ECO:0000313" key="5">
    <source>
        <dbReference type="EMBL" id="MPA46483.1"/>
    </source>
</evidence>
<feature type="region of interest" description="Disordered" evidence="4">
    <location>
        <begin position="225"/>
        <end position="255"/>
    </location>
</feature>
<dbReference type="Pfam" id="PF03514">
    <property type="entry name" value="GRAS"/>
    <property type="match status" value="1"/>
</dbReference>
<feature type="region of interest" description="VHIID" evidence="3">
    <location>
        <begin position="503"/>
        <end position="568"/>
    </location>
</feature>
<gene>
    <name evidence="5" type="ORF">Din_015924</name>
</gene>
<keyword evidence="1" id="KW-0805">Transcription regulation</keyword>
<evidence type="ECO:0000256" key="2">
    <source>
        <dbReference type="ARBA" id="ARBA00023163"/>
    </source>
</evidence>
<dbReference type="PANTHER" id="PTHR31636">
    <property type="entry name" value="OSJNBA0084A10.13 PROTEIN-RELATED"/>
    <property type="match status" value="1"/>
</dbReference>
<feature type="region of interest" description="SAW" evidence="3">
    <location>
        <begin position="716"/>
        <end position="787"/>
    </location>
</feature>
<organism evidence="5">
    <name type="scientific">Davidia involucrata</name>
    <name type="common">Dove tree</name>
    <dbReference type="NCBI Taxonomy" id="16924"/>
    <lineage>
        <taxon>Eukaryota</taxon>
        <taxon>Viridiplantae</taxon>
        <taxon>Streptophyta</taxon>
        <taxon>Embryophyta</taxon>
        <taxon>Tracheophyta</taxon>
        <taxon>Spermatophyta</taxon>
        <taxon>Magnoliopsida</taxon>
        <taxon>eudicotyledons</taxon>
        <taxon>Gunneridae</taxon>
        <taxon>Pentapetalae</taxon>
        <taxon>asterids</taxon>
        <taxon>Cornales</taxon>
        <taxon>Nyssaceae</taxon>
        <taxon>Davidia</taxon>
    </lineage>
</organism>
<feature type="region of interest" description="Leucine repeat II (LRII)" evidence="3">
    <location>
        <begin position="582"/>
        <end position="614"/>
    </location>
</feature>
<reference evidence="5" key="1">
    <citation type="submission" date="2019-08" db="EMBL/GenBank/DDBJ databases">
        <title>Reference gene set and small RNA set construction with multiple tissues from Davidia involucrata Baill.</title>
        <authorList>
            <person name="Yang H."/>
            <person name="Zhou C."/>
            <person name="Li G."/>
            <person name="Wang J."/>
            <person name="Gao P."/>
            <person name="Wang M."/>
            <person name="Wang R."/>
            <person name="Zhao Y."/>
        </authorList>
    </citation>
    <scope>NUCLEOTIDE SEQUENCE</scope>
    <source>
        <tissue evidence="5">Mixed with DoveR01_LX</tissue>
    </source>
</reference>
<dbReference type="AlphaFoldDB" id="A0A5B6ZUS1"/>
<name>A0A5B6ZUS1_DAVIN</name>
<feature type="compositionally biased region" description="Polar residues" evidence="4">
    <location>
        <begin position="78"/>
        <end position="95"/>
    </location>
</feature>
<dbReference type="InterPro" id="IPR005202">
    <property type="entry name" value="TF_GRAS"/>
</dbReference>
<feature type="short sequence motif" description="VHIID" evidence="3">
    <location>
        <begin position="534"/>
        <end position="538"/>
    </location>
</feature>
<evidence type="ECO:0000256" key="3">
    <source>
        <dbReference type="PROSITE-ProRule" id="PRU01191"/>
    </source>
</evidence>
<feature type="compositionally biased region" description="Gly residues" evidence="4">
    <location>
        <begin position="63"/>
        <end position="75"/>
    </location>
</feature>
<comment type="similarity">
    <text evidence="3">Belongs to the GRAS family.</text>
</comment>
<feature type="compositionally biased region" description="Polar residues" evidence="4">
    <location>
        <begin position="245"/>
        <end position="255"/>
    </location>
</feature>
<accession>A0A5B6ZUS1</accession>
<feature type="region of interest" description="Disordered" evidence="4">
    <location>
        <begin position="27"/>
        <end position="96"/>
    </location>
</feature>
<keyword evidence="2" id="KW-0804">Transcription</keyword>
<sequence>MRGMQYNLQGKGVLGVAGFGSISSSEAKWKQEGSCASNEPISVLDTRRSPSPSTSTSTLSSSFGGGGTAGSGGSGSTDNTASVASVSESNPQQKWPVSMPLEIGSAAVTESAAAVGGGGSRKDEWATELQPIPAGLEVSGAERFGLGLEDWESLLSESGQDQSLLRWIVGDVDDASFGLKQLLQSANPNEIDDNVALGIVDQNSSFIPVSTGGSTGNAMTSSLSCGGGGSGLSSNDNNSGNIGSTTPNSSSVICKSPNVGLNSNPQNSITTLLNNSPLPVSVPPGAMFQQQFETPDEKPQIFNPQMFMNQQVSQVPQYPQSQNCFSPLLYTQQDHLNPHPHPHPHHLLQPQPKRQNLGVPDPRSQIPNVPFFDPGIDLLLRKQQLQLVPPHHQKPLMVPKQEAAGEQMAARQNQQQQQVVYDQLYKAAELILAGNFPHAQGILARLNHQLSAVGKPFQRAAFYFKEALQLPLLMQQHNPATATSLPPPRSPTPFDGMFKMGAYKVLSEVSPLIQFMNFTSNQAFLEALDDAERIHIIDFDVGFGAQWASFMQELPSRNKGTPSLKITAFASPSTHHPLELALMHENLTQFANEIGINFELEIVNFDSFDPNSYPIPPLRSSENVAIAVNFPIWSCSSHPSALPTLLRFIKQLSPKIVVSLDCGCERMDLPFPQHLLHALQYYEVLLDSIEASNVTLDTVNKIERFLFLPRIENIVLGRLSAPDKMPHCKALFASAGFSPVAFSNFTETQAECVVKRTPGMGFHVEKQQVSLVLCRQRRELMSASAWRC</sequence>
<feature type="region of interest" description="Disordered" evidence="4">
    <location>
        <begin position="333"/>
        <end position="353"/>
    </location>
</feature>
<evidence type="ECO:0000256" key="4">
    <source>
        <dbReference type="SAM" id="MobiDB-lite"/>
    </source>
</evidence>
<comment type="caution">
    <text evidence="3">Lacks conserved residue(s) required for the propagation of feature annotation.</text>
</comment>
<proteinExistence type="inferred from homology"/>
<feature type="compositionally biased region" description="Low complexity" evidence="4">
    <location>
        <begin position="49"/>
        <end position="62"/>
    </location>
</feature>